<evidence type="ECO:0000313" key="7">
    <source>
        <dbReference type="EMBL" id="CAL1612245.1"/>
    </source>
</evidence>
<feature type="domain" description="DEK-C" evidence="6">
    <location>
        <begin position="96"/>
        <end position="152"/>
    </location>
</feature>
<dbReference type="Gene3D" id="1.10.10.60">
    <property type="entry name" value="Homeodomain-like"/>
    <property type="match status" value="1"/>
</dbReference>
<proteinExistence type="predicted"/>
<dbReference type="GO" id="GO:0005634">
    <property type="term" value="C:nucleus"/>
    <property type="evidence" value="ECO:0007669"/>
    <property type="project" value="UniProtKB-SubCell"/>
</dbReference>
<feature type="compositionally biased region" description="Acidic residues" evidence="5">
    <location>
        <begin position="41"/>
        <end position="51"/>
    </location>
</feature>
<evidence type="ECO:0000256" key="3">
    <source>
        <dbReference type="ARBA" id="ARBA00023125"/>
    </source>
</evidence>
<evidence type="ECO:0000313" key="8">
    <source>
        <dbReference type="Proteomes" id="UP001497482"/>
    </source>
</evidence>
<dbReference type="SUPFAM" id="SSF109715">
    <property type="entry name" value="DEK C-terminal domain"/>
    <property type="match status" value="1"/>
</dbReference>
<comment type="subcellular location">
    <subcellularLocation>
        <location evidence="1">Nucleus</location>
    </subcellularLocation>
</comment>
<dbReference type="GO" id="GO:0042393">
    <property type="term" value="F:histone binding"/>
    <property type="evidence" value="ECO:0007669"/>
    <property type="project" value="TreeGrafter"/>
</dbReference>
<evidence type="ECO:0000256" key="5">
    <source>
        <dbReference type="SAM" id="MobiDB-lite"/>
    </source>
</evidence>
<sequence length="152" mass="17320">MTFFFFQSPKPKARGKPKKTPAKKQKTPKKPAKKRSRKEDSDSDSESSEDPEPQRKKPKPAARTKKADSSSNSKTPPVKDSSDEDKPLSKMMMKKNPSDDQLTETVKSLLKEADLEELTMKQICQKVFDVYSDHDLSSRKDFIKQTVRSLIT</sequence>
<evidence type="ECO:0000256" key="4">
    <source>
        <dbReference type="ARBA" id="ARBA00023242"/>
    </source>
</evidence>
<dbReference type="PANTHER" id="PTHR13468:SF1">
    <property type="entry name" value="PROTEIN DEK"/>
    <property type="match status" value="1"/>
</dbReference>
<keyword evidence="2" id="KW-0156">Chromatin regulator</keyword>
<protein>
    <recommendedName>
        <fullName evidence="6">DEK-C domain-containing protein</fullName>
    </recommendedName>
</protein>
<feature type="region of interest" description="Disordered" evidence="5">
    <location>
        <begin position="1"/>
        <end position="105"/>
    </location>
</feature>
<dbReference type="GO" id="GO:2000779">
    <property type="term" value="P:regulation of double-strand break repair"/>
    <property type="evidence" value="ECO:0007669"/>
    <property type="project" value="TreeGrafter"/>
</dbReference>
<dbReference type="PROSITE" id="PS51998">
    <property type="entry name" value="DEK_C"/>
    <property type="match status" value="1"/>
</dbReference>
<name>A0AAV2MGE3_KNICA</name>
<dbReference type="GO" id="GO:0003677">
    <property type="term" value="F:DNA binding"/>
    <property type="evidence" value="ECO:0007669"/>
    <property type="project" value="UniProtKB-KW"/>
</dbReference>
<accession>A0AAV2MGE3</accession>
<keyword evidence="3" id="KW-0238">DNA-binding</keyword>
<dbReference type="GO" id="GO:0006325">
    <property type="term" value="P:chromatin organization"/>
    <property type="evidence" value="ECO:0007669"/>
    <property type="project" value="UniProtKB-KW"/>
</dbReference>
<organism evidence="7 8">
    <name type="scientific">Knipowitschia caucasica</name>
    <name type="common">Caucasian dwarf goby</name>
    <name type="synonym">Pomatoschistus caucasicus</name>
    <dbReference type="NCBI Taxonomy" id="637954"/>
    <lineage>
        <taxon>Eukaryota</taxon>
        <taxon>Metazoa</taxon>
        <taxon>Chordata</taxon>
        <taxon>Craniata</taxon>
        <taxon>Vertebrata</taxon>
        <taxon>Euteleostomi</taxon>
        <taxon>Actinopterygii</taxon>
        <taxon>Neopterygii</taxon>
        <taxon>Teleostei</taxon>
        <taxon>Neoteleostei</taxon>
        <taxon>Acanthomorphata</taxon>
        <taxon>Gobiaria</taxon>
        <taxon>Gobiiformes</taxon>
        <taxon>Gobioidei</taxon>
        <taxon>Gobiidae</taxon>
        <taxon>Gobiinae</taxon>
        <taxon>Knipowitschia</taxon>
    </lineage>
</organism>
<dbReference type="InterPro" id="IPR014876">
    <property type="entry name" value="DEK_C"/>
</dbReference>
<dbReference type="InterPro" id="IPR044198">
    <property type="entry name" value="DEK"/>
</dbReference>
<evidence type="ECO:0000259" key="6">
    <source>
        <dbReference type="PROSITE" id="PS51998"/>
    </source>
</evidence>
<keyword evidence="4" id="KW-0539">Nucleus</keyword>
<dbReference type="AlphaFoldDB" id="A0AAV2MGE3"/>
<evidence type="ECO:0000256" key="2">
    <source>
        <dbReference type="ARBA" id="ARBA00022853"/>
    </source>
</evidence>
<dbReference type="Proteomes" id="UP001497482">
    <property type="component" value="Chromosome 7"/>
</dbReference>
<feature type="compositionally biased region" description="Basic residues" evidence="5">
    <location>
        <begin position="11"/>
        <end position="36"/>
    </location>
</feature>
<dbReference type="EMBL" id="OZ035829">
    <property type="protein sequence ID" value="CAL1612245.1"/>
    <property type="molecule type" value="Genomic_DNA"/>
</dbReference>
<keyword evidence="8" id="KW-1185">Reference proteome</keyword>
<evidence type="ECO:0000256" key="1">
    <source>
        <dbReference type="ARBA" id="ARBA00004123"/>
    </source>
</evidence>
<gene>
    <name evidence="7" type="ORF">KC01_LOCUS38589</name>
</gene>
<dbReference type="PANTHER" id="PTHR13468">
    <property type="entry name" value="DEK PROTEIN"/>
    <property type="match status" value="1"/>
</dbReference>
<dbReference type="Pfam" id="PF08766">
    <property type="entry name" value="DEK_C"/>
    <property type="match status" value="1"/>
</dbReference>
<reference evidence="7 8" key="1">
    <citation type="submission" date="2024-04" db="EMBL/GenBank/DDBJ databases">
        <authorList>
            <person name="Waldvogel A.-M."/>
            <person name="Schoenle A."/>
        </authorList>
    </citation>
    <scope>NUCLEOTIDE SEQUENCE [LARGE SCALE GENOMIC DNA]</scope>
</reference>